<protein>
    <submittedName>
        <fullName evidence="3">KIR protein</fullName>
    </submittedName>
</protein>
<feature type="compositionally biased region" description="Basic and acidic residues" evidence="1">
    <location>
        <begin position="253"/>
        <end position="263"/>
    </location>
</feature>
<name>A0A1B1E4P3_9APIC</name>
<dbReference type="Proteomes" id="UP000092716">
    <property type="component" value="Chromosome 12"/>
</dbReference>
<evidence type="ECO:0000313" key="3">
    <source>
        <dbReference type="EMBL" id="ANQ09900.1"/>
    </source>
</evidence>
<dbReference type="VEuPathDB" id="PlasmoDB:PCOAH_00039050"/>
<reference evidence="4" key="1">
    <citation type="submission" date="2016-06" db="EMBL/GenBank/DDBJ databases">
        <title>First high quality genome sequence of Plasmodium coatneyi using continuous long reads from single molecule, real-time sequencing.</title>
        <authorList>
            <person name="Chien J.-T."/>
            <person name="Pakala S.B."/>
            <person name="Geraldo J.A."/>
            <person name="Lapp S.A."/>
            <person name="Barnwell J.W."/>
            <person name="Kissinger J.C."/>
            <person name="Galinski M.R."/>
            <person name="Humphrey J.C."/>
        </authorList>
    </citation>
    <scope>NUCLEOTIDE SEQUENCE [LARGE SCALE GENOMIC DNA]</scope>
    <source>
        <strain evidence="4">Hackeri</strain>
    </source>
</reference>
<evidence type="ECO:0000256" key="2">
    <source>
        <dbReference type="SAM" id="Phobius"/>
    </source>
</evidence>
<keyword evidence="4" id="KW-1185">Reference proteome</keyword>
<evidence type="ECO:0000313" key="4">
    <source>
        <dbReference type="Proteomes" id="UP000092716"/>
    </source>
</evidence>
<dbReference type="OrthoDB" id="10594280at2759"/>
<gene>
    <name evidence="3" type="ORF">PCOAH_00039050</name>
</gene>
<dbReference type="AlphaFoldDB" id="A0A1B1E4P3"/>
<dbReference type="KEGG" id="pcot:PCOAH_00039050"/>
<dbReference type="InterPro" id="IPR008780">
    <property type="entry name" value="Plasmodium_Vir"/>
</dbReference>
<proteinExistence type="predicted"/>
<feature type="region of interest" description="Disordered" evidence="1">
    <location>
        <begin position="211"/>
        <end position="265"/>
    </location>
</feature>
<keyword evidence="2" id="KW-1133">Transmembrane helix</keyword>
<accession>A0A1B1E4P3</accession>
<feature type="transmembrane region" description="Helical" evidence="2">
    <location>
        <begin position="268"/>
        <end position="291"/>
    </location>
</feature>
<dbReference type="RefSeq" id="XP_019916595.1">
    <property type="nucleotide sequence ID" value="XM_020060696.1"/>
</dbReference>
<keyword evidence="2" id="KW-0812">Transmembrane</keyword>
<dbReference type="EMBL" id="CP016250">
    <property type="protein sequence ID" value="ANQ09900.1"/>
    <property type="molecule type" value="Genomic_DNA"/>
</dbReference>
<organism evidence="3 4">
    <name type="scientific">Plasmodium coatneyi</name>
    <dbReference type="NCBI Taxonomy" id="208452"/>
    <lineage>
        <taxon>Eukaryota</taxon>
        <taxon>Sar</taxon>
        <taxon>Alveolata</taxon>
        <taxon>Apicomplexa</taxon>
        <taxon>Aconoidasida</taxon>
        <taxon>Haemosporida</taxon>
        <taxon>Plasmodiidae</taxon>
        <taxon>Plasmodium</taxon>
    </lineage>
</organism>
<feature type="compositionally biased region" description="Gly residues" evidence="1">
    <location>
        <begin position="242"/>
        <end position="252"/>
    </location>
</feature>
<dbReference type="GeneID" id="30910636"/>
<sequence>MAKKNPLDELPSREIYRKLIGNKEQHGDAACDPEVKNVLKQYVKNTDLENKIMGALCSVCKTESGTKTKKDYCNALYYWVGEELWKILSKEYGNEEQGKQRFFKAIGEYQDKVNKDNGKHGCSLAEPSDDPDIFKKLKELFDYTVDSEFICKAMNGEGTPCHEECQAYMQKVKDAYTTVHAKCKGDTDESWCVDFREWYREYLKTETLELKCPPKTKPNPNPNQAGSSGSFSDADLKDDVSGGEGKGGSDGGGSHRKEGEKTDVGGGAVAPAAVSGALATIGLPTLVYIFYKYKPFFLRKHNHSGVRRNKRSTFRHELNTLSEDDDYSTEVNSTINSTLESSEYSVPYTVPSR</sequence>
<evidence type="ECO:0000256" key="1">
    <source>
        <dbReference type="SAM" id="MobiDB-lite"/>
    </source>
</evidence>
<dbReference type="Pfam" id="PF05795">
    <property type="entry name" value="Plasmodium_Vir"/>
    <property type="match status" value="1"/>
</dbReference>
<keyword evidence="2" id="KW-0472">Membrane</keyword>